<dbReference type="Proteomes" id="UP001501411">
    <property type="component" value="Unassembled WGS sequence"/>
</dbReference>
<gene>
    <name evidence="3" type="ORF">GCM10023231_40780</name>
</gene>
<dbReference type="Gene3D" id="3.40.630.10">
    <property type="entry name" value="Zn peptidases"/>
    <property type="match status" value="1"/>
</dbReference>
<keyword evidence="4" id="KW-1185">Reference proteome</keyword>
<name>A0ABP9CD76_9SPHI</name>
<evidence type="ECO:0000313" key="3">
    <source>
        <dbReference type="EMBL" id="GAA4807424.1"/>
    </source>
</evidence>
<reference evidence="4" key="1">
    <citation type="journal article" date="2019" name="Int. J. Syst. Evol. Microbiol.">
        <title>The Global Catalogue of Microorganisms (GCM) 10K type strain sequencing project: providing services to taxonomists for standard genome sequencing and annotation.</title>
        <authorList>
            <consortium name="The Broad Institute Genomics Platform"/>
            <consortium name="The Broad Institute Genome Sequencing Center for Infectious Disease"/>
            <person name="Wu L."/>
            <person name="Ma J."/>
        </authorList>
    </citation>
    <scope>NUCLEOTIDE SEQUENCE [LARGE SCALE GENOMIC DNA]</scope>
    <source>
        <strain evidence="4">JCM 18200</strain>
    </source>
</reference>
<protein>
    <recommendedName>
        <fullName evidence="2">Peptidase M28 domain-containing protein</fullName>
    </recommendedName>
</protein>
<keyword evidence="1" id="KW-0732">Signal</keyword>
<comment type="caution">
    <text evidence="3">The sequence shown here is derived from an EMBL/GenBank/DDBJ whole genome shotgun (WGS) entry which is preliminary data.</text>
</comment>
<proteinExistence type="predicted"/>
<dbReference type="PANTHER" id="PTHR12147">
    <property type="entry name" value="METALLOPEPTIDASE M28 FAMILY MEMBER"/>
    <property type="match status" value="1"/>
</dbReference>
<dbReference type="Gene3D" id="3.50.30.30">
    <property type="match status" value="1"/>
</dbReference>
<evidence type="ECO:0000313" key="4">
    <source>
        <dbReference type="Proteomes" id="UP001501411"/>
    </source>
</evidence>
<dbReference type="InterPro" id="IPR045175">
    <property type="entry name" value="M28_fam"/>
</dbReference>
<feature type="chain" id="PRO_5045553849" description="Peptidase M28 domain-containing protein" evidence="1">
    <location>
        <begin position="27"/>
        <end position="439"/>
    </location>
</feature>
<organism evidence="3 4">
    <name type="scientific">Olivibacter ginsenosidimutans</name>
    <dbReference type="NCBI Taxonomy" id="1176537"/>
    <lineage>
        <taxon>Bacteria</taxon>
        <taxon>Pseudomonadati</taxon>
        <taxon>Bacteroidota</taxon>
        <taxon>Sphingobacteriia</taxon>
        <taxon>Sphingobacteriales</taxon>
        <taxon>Sphingobacteriaceae</taxon>
        <taxon>Olivibacter</taxon>
    </lineage>
</organism>
<evidence type="ECO:0000256" key="1">
    <source>
        <dbReference type="SAM" id="SignalP"/>
    </source>
</evidence>
<feature type="signal peptide" evidence="1">
    <location>
        <begin position="1"/>
        <end position="26"/>
    </location>
</feature>
<dbReference type="EMBL" id="BAABIQ010000044">
    <property type="protein sequence ID" value="GAA4807424.1"/>
    <property type="molecule type" value="Genomic_DNA"/>
</dbReference>
<evidence type="ECO:0000259" key="2">
    <source>
        <dbReference type="Pfam" id="PF04389"/>
    </source>
</evidence>
<dbReference type="Pfam" id="PF04389">
    <property type="entry name" value="Peptidase_M28"/>
    <property type="match status" value="1"/>
</dbReference>
<sequence length="439" mass="48695">MNLKLNRLWTLILPILWLFDVQSVFAQSQNEDQQYGTYVIKHLASKAFKGRGYGLGGDKKAADFIAAEFQKAGVKPLTAEGYFQKFTLGANIFPEKVDVKLNGKALRPGKDYLIWAGSPSLKGDFEVVHVNRIDLYESKHVDSIGALAAHKFLLIDNQKPATETAEQTAIVKESLLRLRNDETFNMSGVLVASNEKLTHTAQTKQTARVVLLVNKDDLVLSDIYKVSVNIESKWIPNYETQNVVAKIPGTQMPDSMIFITAHYDHLGTMGKKAIFYGANDNASGTAFMLDVAKYYAQHPPKYTLVFVGFAGEESGLLGSIAFVQHPPVTLSKIKFLLNFDMVGTGEEGITAVNATVFPKAFAKLQALNQEHHYLPQVKSRGESCNSDHCPFYQQGVPSFFIYTMGGIAAYHDILDRPETLPLTKFAQLKQLICAFVDSL</sequence>
<feature type="domain" description="Peptidase M28" evidence="2">
    <location>
        <begin position="242"/>
        <end position="436"/>
    </location>
</feature>
<dbReference type="InterPro" id="IPR007484">
    <property type="entry name" value="Peptidase_M28"/>
</dbReference>
<dbReference type="SUPFAM" id="SSF53187">
    <property type="entry name" value="Zn-dependent exopeptidases"/>
    <property type="match status" value="1"/>
</dbReference>
<accession>A0ABP9CD76</accession>
<dbReference type="PANTHER" id="PTHR12147:SF26">
    <property type="entry name" value="PEPTIDASE M28 DOMAIN-CONTAINING PROTEIN"/>
    <property type="match status" value="1"/>
</dbReference>